<feature type="domain" description="Vacuolar protein sorting-associated protein 13 VPS13 adaptor binding" evidence="8">
    <location>
        <begin position="1980"/>
        <end position="2284"/>
    </location>
</feature>
<keyword evidence="10" id="KW-1185">Reference proteome</keyword>
<proteinExistence type="inferred from homology"/>
<dbReference type="Ensembl" id="ENSNBRT00000005411.1">
    <property type="protein sequence ID" value="ENSNBRP00000005254.1"/>
    <property type="gene ID" value="ENSNBRG00000004021.1"/>
</dbReference>
<dbReference type="PANTHER" id="PTHR16166">
    <property type="entry name" value="VACUOLAR PROTEIN SORTING-ASSOCIATED PROTEIN VPS13"/>
    <property type="match status" value="1"/>
</dbReference>
<dbReference type="GO" id="GO:0007005">
    <property type="term" value="P:mitochondrion organization"/>
    <property type="evidence" value="ECO:0007669"/>
    <property type="project" value="TreeGrafter"/>
</dbReference>
<dbReference type="GeneTree" id="ENSGT00950000183083"/>
<reference evidence="9" key="2">
    <citation type="submission" date="2025-09" db="UniProtKB">
        <authorList>
            <consortium name="Ensembl"/>
        </authorList>
    </citation>
    <scope>IDENTIFICATION</scope>
</reference>
<dbReference type="Proteomes" id="UP000261580">
    <property type="component" value="Unassembled WGS sequence"/>
</dbReference>
<dbReference type="OMA" id="FIATHED"/>
<organism evidence="9 10">
    <name type="scientific">Neolamprologus brichardi</name>
    <name type="common">Fairy cichlid</name>
    <name type="synonym">Lamprologus brichardi</name>
    <dbReference type="NCBI Taxonomy" id="32507"/>
    <lineage>
        <taxon>Eukaryota</taxon>
        <taxon>Metazoa</taxon>
        <taxon>Chordata</taxon>
        <taxon>Craniata</taxon>
        <taxon>Vertebrata</taxon>
        <taxon>Euteleostomi</taxon>
        <taxon>Actinopterygii</taxon>
        <taxon>Neopterygii</taxon>
        <taxon>Teleostei</taxon>
        <taxon>Neoteleostei</taxon>
        <taxon>Acanthomorphata</taxon>
        <taxon>Ovalentaria</taxon>
        <taxon>Cichlomorphae</taxon>
        <taxon>Cichliformes</taxon>
        <taxon>Cichlidae</taxon>
        <taxon>African cichlids</taxon>
        <taxon>Pseudocrenilabrinae</taxon>
        <taxon>Lamprologini</taxon>
        <taxon>Neolamprologus</taxon>
    </lineage>
</organism>
<feature type="compositionally biased region" description="Basic and acidic residues" evidence="5">
    <location>
        <begin position="740"/>
        <end position="752"/>
    </location>
</feature>
<feature type="coiled-coil region" evidence="4">
    <location>
        <begin position="74"/>
        <end position="101"/>
    </location>
</feature>
<dbReference type="Bgee" id="ENSNBRG00000004021">
    <property type="expression patterns" value="Expressed in blood and 9 other cell types or tissues"/>
</dbReference>
<feature type="domain" description="VPS13-like middle region" evidence="7">
    <location>
        <begin position="1622"/>
        <end position="1905"/>
    </location>
</feature>
<dbReference type="GO" id="GO:0006869">
    <property type="term" value="P:lipid transport"/>
    <property type="evidence" value="ECO:0007669"/>
    <property type="project" value="UniProtKB-KW"/>
</dbReference>
<name>A0A3Q4M9Y5_NEOBR</name>
<feature type="domain" description="VPS13-like middle region" evidence="7">
    <location>
        <begin position="1402"/>
        <end position="1613"/>
    </location>
</feature>
<keyword evidence="3" id="KW-0445">Lipid transport</keyword>
<dbReference type="InterPro" id="IPR026854">
    <property type="entry name" value="VPS13_N"/>
</dbReference>
<dbReference type="PANTHER" id="PTHR16166:SF125">
    <property type="entry name" value="INTERMEMBRANE LIPID TRANSFER PROTEIN VPS13C"/>
    <property type="match status" value="1"/>
</dbReference>
<evidence type="ECO:0000259" key="6">
    <source>
        <dbReference type="Pfam" id="PF12624"/>
    </source>
</evidence>
<evidence type="ECO:0000256" key="1">
    <source>
        <dbReference type="ARBA" id="ARBA00006545"/>
    </source>
</evidence>
<evidence type="ECO:0000256" key="2">
    <source>
        <dbReference type="ARBA" id="ARBA00022448"/>
    </source>
</evidence>
<evidence type="ECO:0000259" key="7">
    <source>
        <dbReference type="Pfam" id="PF25033"/>
    </source>
</evidence>
<keyword evidence="2" id="KW-0813">Transport</keyword>
<accession>A0A3Q4M9Y5</accession>
<dbReference type="InterPro" id="IPR009543">
    <property type="entry name" value="VPS13_VAB"/>
</dbReference>
<feature type="region of interest" description="Disordered" evidence="5">
    <location>
        <begin position="727"/>
        <end position="752"/>
    </location>
</feature>
<feature type="domain" description="VPS13-like middle region" evidence="7">
    <location>
        <begin position="916"/>
        <end position="1194"/>
    </location>
</feature>
<evidence type="ECO:0000256" key="5">
    <source>
        <dbReference type="SAM" id="MobiDB-lite"/>
    </source>
</evidence>
<keyword evidence="4" id="KW-0175">Coiled coil</keyword>
<feature type="domain" description="Chorein N-terminal" evidence="6">
    <location>
        <begin position="69"/>
        <end position="492"/>
    </location>
</feature>
<protein>
    <submittedName>
        <fullName evidence="9">Vacuolar protein sorting 13 homolog C</fullName>
    </submittedName>
</protein>
<evidence type="ECO:0000256" key="4">
    <source>
        <dbReference type="SAM" id="Coils"/>
    </source>
</evidence>
<dbReference type="InterPro" id="IPR056747">
    <property type="entry name" value="VPS13-like_M"/>
</dbReference>
<evidence type="ECO:0000259" key="8">
    <source>
        <dbReference type="Pfam" id="PF25036"/>
    </source>
</evidence>
<dbReference type="GO" id="GO:0006623">
    <property type="term" value="P:protein targeting to vacuole"/>
    <property type="evidence" value="ECO:0007669"/>
    <property type="project" value="TreeGrafter"/>
</dbReference>
<reference evidence="9" key="1">
    <citation type="submission" date="2025-08" db="UniProtKB">
        <authorList>
            <consortium name="Ensembl"/>
        </authorList>
    </citation>
    <scope>IDENTIFICATION</scope>
</reference>
<comment type="similarity">
    <text evidence="1">Belongs to the VPS13 family.</text>
</comment>
<dbReference type="Pfam" id="PF25033">
    <property type="entry name" value="VPS13_M"/>
    <property type="match status" value="3"/>
</dbReference>
<sequence>MVFESLVSDLLNRFIGDYVENLDKSQLKIGIWGGGFSSYEFDVPFKVKAGQIGELKLTLALFWLFFSALKYDAAKEERYQQEAKQRELQRIEDALQMAARRASQTGDLLFSLESVVYKEPVKGKAHSTHRLASHTCEEKKDTFAEKMATQVIKNLQVNISSIHLRYEDDLSDPQRPLSMGVTLSELSLKTTDATWKECILNEAAKIIYKLGSLKSLCAYWNVNSPIFYKGSWEDIVGQLKSGICTKDQELPHYQYIFKPIFASAKICINPSAELELKSPKADLQLEVQSIAIEMTKPQYLTMVELLESIDCMVKNAPYRKFRPDVPVKGNVKLWWKYGVNSVTEVHIHPLSHTWSWSSIQRHRENLKAYKNAYKTKLLSQGKVSQETEQQVQDLEKVLDVFNITLGRQQAHMEVIRSGQKVAAKKAAAGQKQGGGFFSGLFGRKAKKEEQAPEESKEPERLDQIMTAEEKEKLYTAIGYSGSSHNLALPKKVNTPAICMLVGFVDDKFKFPIVAFSTLIRANYIQLTVNSIVDFFKTEKGVDLEVLTTATLSKLEEIKEKTATGLSHMIETRKVLDLRIELKPSYLLLPKSGFYSSTADLIIVDFGCFQVSPFSFTPLICRDLIPGEAWKLARQQGSSFQHILQPMDLTLSLAKCMVEKDARMPRFKVSGELPLLHVKISDQKIHSVLELVDGIPLPNVDSSPSTPTLKVLPLVEVRPRALDLHPTLLDTVETDSDEDTSEKSTDEDHQRSTVEDLTDVHFKFEVKEVLVELTRQVEQEKTFLSFSICNLGAEGKKRSFDLSVTSYLQRVMLDYCGTKQPLHLISSSEQGTNLLKVEFIKVEFSSLDFLLHTKALLSTINYLNNAMPSQFSGDKDKDVKKQVEKTGKSRTVSKGAKDAGIFNFKLVAMLGCFHVEVCDDRRSIADIRVQGIDASVLVQPKQTEVFARLRDIVVTDVNPNTIHRKAVSIVGEEVFSFKLSLYPGATEGDGYGDMSKVDGKVTLRLGCIHIVYLHKFLMSLLMFVDNFQTAKEALSAATAQAAEKAASSVRDFAQKSFRLSMDIKLKAPLIIIPQSSTSCNAVVVDLGLITVGNSFSLQPAEGFPLPAVVEKMDVQLTQLKLSRTTLKRDSLPDIEILQPINLELLVTRNLAASWFSKIPGVQVQGVLRSLNMSLGEEDLGVLMKILVENIGEGNKEHSMDVKRQPIPAVIGRMLCSMTCKLNKYLVLLTLKKPKEQKESPFLVFHVANMGINTKVRKYDMCAATYIRKIALKCLEFKDSSGEPLCLISSSVESGAELLKVEYCKADRAGPNFSTVYKNTEQLINVTFTSLDVMLHTEALLSAINFLSTALSSGGGVPSPEKEVRPKTEDKTVSAKSTALVSPVDSQVTDLKVVMDLGAFNVLVCDQLCNMADIKIQGINGSLLMQGPQTHISGGLRDFIVLNVDPKSFHKKAISIVGHEVFSFSMSLTPNATEGAGYADTSKTDGKVKLNVGCIQVVYLHRFFMSLLNFTNNFQTAKEALSAATAQAAEKAASSVRDFAQKSFRLSMDINLKAPVIIIPQSSTSNNALEVDLGLITVGNSFSLLDVTGCPLPAVIDNMDVQLTKVKLSRSVKQSLKDLIHSEKALVASFQCDFTLQAEEDGTQNMRANLRELKVLACPFIQNKEDKAVTTVLRPCSVTLETKAHPNQPLRGSVTVEEIIIKISPFILNTVTTITAAMTAKQKDQQCEASKPDVSDLWSVMNIYNCNYWFLGVDQATEVTESFREPDGRNEGESFGVEVKVVQVTLESGLGHRTVPLLLAESSFNGSAKNWSSLLQLRADMTLEVNYFNETHAVWEPLLERVDGVMLFLLLQMKNNPIHDKSPVHGDDFIFLPEPRTVVNICSKDTMNVTISKCCLNVFQNLAKAFSEGTTSTFDYSLKEKAPFTIRNSLGIPFIVEHSANLRLVGSAGQGKLHELPVDQNMELEHSVFEPASRGKLSALQRQESCLFNLTIVPSGYSEIANIPVDKPGRRLYNIRGPNLQEAISVLLQIDANEGNKVITVRSPLQIKNHFSVPFTILKYSPQTRALQVIGQAEPKTEFHVTLETDRSQLFLQPAGELTGQYAPSSTCISWKEQVHCSSEVRSMLQCPASESSLLPLMVSTLAVPDDLRHITSCGEEDWDPAYVIHLHPMATLRNLLPYTIRYMMESSVDSCELREGSMSDLLNARVSGEIVSLVLMRYQGRDWHGHIRIEKEMPEFLAICLTCDSDINMTVDINVHVTRTASRLLLSLFCPYWIINKTSRVLQYKVGVSIQMSSFKLTRIVTMSPFYTLVNKSSYELEVGEVSSQTKWHYISSTECLPLWPENGSGKLCVRVVGSEATSQSFFFNKQDNGTLLKCGGIIVDVNLSDHSTVISFSDYYEGAAPALLVNHTPWATISYKQRSELKPSETRRFAWDDPTGVRMLRWECRDHSGELDLLKDEFGQFSYDSQSQIHWASFLDGRQRVLIFTEDVGMVTKARQAEELEQSDQEVKVLLQNLGLSLINNSKRQEIAYIGITSSGVVWEMKPKNRWKPFNNKNISLLEKAYQSQLSGKSAGGWIRLENLEVNLSGATMMMRQPFSCQVRRNFLSGIQVEFKQSEHQRSLRAQLHWLQVDNQLPGAIFPIVFNPVLPPKSIALDTEPKPFIDVSIITRFNQHSNVMQFKYFMALVQEMAVKIDQGFLGAILALFTPAADPKADSEKSGLIEQDLQGLQAELMEASRTDASGLSYFEYFHISPIKVKTHSCVSILSLNLLLKSIGATLTDVDDIIFKLAFFEVKHQFYSKEKLTWVAARHYTEQVKLQPPCVPCFHQVAIYLQAKQRCNYLTGIVTKPVEGAKKEGAAGFFKGIGKGLVGVVARPTGGIVDMASSTFQGIQRAAEATEEVTKLRPVRLIREDGIIRPYDLTESQGFDLFQPEEE</sequence>
<evidence type="ECO:0000313" key="10">
    <source>
        <dbReference type="Proteomes" id="UP000261580"/>
    </source>
</evidence>
<dbReference type="STRING" id="32507.ENSNBRP00000005254"/>
<dbReference type="Pfam" id="PF12624">
    <property type="entry name" value="VPS13_N"/>
    <property type="match status" value="1"/>
</dbReference>
<evidence type="ECO:0000256" key="3">
    <source>
        <dbReference type="ARBA" id="ARBA00023055"/>
    </source>
</evidence>
<dbReference type="Pfam" id="PF25036">
    <property type="entry name" value="VPS13_VAB"/>
    <property type="match status" value="1"/>
</dbReference>
<dbReference type="InterPro" id="IPR026847">
    <property type="entry name" value="VPS13"/>
</dbReference>
<evidence type="ECO:0000313" key="9">
    <source>
        <dbReference type="Ensembl" id="ENSNBRP00000005254.1"/>
    </source>
</evidence>
<dbReference type="GO" id="GO:0045053">
    <property type="term" value="P:protein retention in Golgi apparatus"/>
    <property type="evidence" value="ECO:0007669"/>
    <property type="project" value="TreeGrafter"/>
</dbReference>